<evidence type="ECO:0000259" key="2">
    <source>
        <dbReference type="Pfam" id="PF00582"/>
    </source>
</evidence>
<keyword evidence="4" id="KW-1185">Reference proteome</keyword>
<dbReference type="CDD" id="cd00293">
    <property type="entry name" value="USP-like"/>
    <property type="match status" value="1"/>
</dbReference>
<evidence type="ECO:0000256" key="1">
    <source>
        <dbReference type="ARBA" id="ARBA00008791"/>
    </source>
</evidence>
<organism evidence="3 4">
    <name type="scientific">Terrimicrobium sacchariphilum</name>
    <dbReference type="NCBI Taxonomy" id="690879"/>
    <lineage>
        <taxon>Bacteria</taxon>
        <taxon>Pseudomonadati</taxon>
        <taxon>Verrucomicrobiota</taxon>
        <taxon>Terrimicrobiia</taxon>
        <taxon>Terrimicrobiales</taxon>
        <taxon>Terrimicrobiaceae</taxon>
        <taxon>Terrimicrobium</taxon>
    </lineage>
</organism>
<dbReference type="SUPFAM" id="SSF52402">
    <property type="entry name" value="Adenine nucleotide alpha hydrolases-like"/>
    <property type="match status" value="1"/>
</dbReference>
<proteinExistence type="inferred from homology"/>
<evidence type="ECO:0000313" key="3">
    <source>
        <dbReference type="EMBL" id="GAT34485.1"/>
    </source>
</evidence>
<feature type="domain" description="UspA" evidence="2">
    <location>
        <begin position="1"/>
        <end position="146"/>
    </location>
</feature>
<comment type="similarity">
    <text evidence="1">Belongs to the universal stress protein A family.</text>
</comment>
<accession>A0A146GA13</accession>
<dbReference type="RefSeq" id="WP_075080111.1">
    <property type="nucleotide sequence ID" value="NZ_BDCO01000002.1"/>
</dbReference>
<dbReference type="EMBL" id="BDCO01000002">
    <property type="protein sequence ID" value="GAT34485.1"/>
    <property type="molecule type" value="Genomic_DNA"/>
</dbReference>
<protein>
    <submittedName>
        <fullName evidence="3">Nucleotide-binding universal stress protein, UspA family</fullName>
    </submittedName>
</protein>
<dbReference type="InterPro" id="IPR006015">
    <property type="entry name" value="Universal_stress_UspA"/>
</dbReference>
<gene>
    <name evidence="3" type="ORF">TSACC_22910</name>
</gene>
<comment type="caution">
    <text evidence="3">The sequence shown here is derived from an EMBL/GenBank/DDBJ whole genome shotgun (WGS) entry which is preliminary data.</text>
</comment>
<dbReference type="AlphaFoldDB" id="A0A146GA13"/>
<dbReference type="Pfam" id="PF00582">
    <property type="entry name" value="Usp"/>
    <property type="match status" value="1"/>
</dbReference>
<dbReference type="PANTHER" id="PTHR46268">
    <property type="entry name" value="STRESS RESPONSE PROTEIN NHAX"/>
    <property type="match status" value="1"/>
</dbReference>
<dbReference type="OrthoDB" id="8547832at2"/>
<name>A0A146GA13_TERSA</name>
<dbReference type="InterPro" id="IPR006016">
    <property type="entry name" value="UspA"/>
</dbReference>
<dbReference type="Gene3D" id="3.40.50.620">
    <property type="entry name" value="HUPs"/>
    <property type="match status" value="1"/>
</dbReference>
<dbReference type="PRINTS" id="PR01438">
    <property type="entry name" value="UNVRSLSTRESS"/>
</dbReference>
<evidence type="ECO:0000313" key="4">
    <source>
        <dbReference type="Proteomes" id="UP000076023"/>
    </source>
</evidence>
<dbReference type="InParanoid" id="A0A146GA13"/>
<reference evidence="4" key="1">
    <citation type="journal article" date="2017" name="Genome Announc.">
        <title>Draft Genome Sequence of Terrimicrobium sacchariphilum NM-5T, a Facultative Anaerobic Soil Bacterium of the Class Spartobacteria.</title>
        <authorList>
            <person name="Qiu Y.L."/>
            <person name="Tourlousse D.M."/>
            <person name="Matsuura N."/>
            <person name="Ohashi A."/>
            <person name="Sekiguchi Y."/>
        </authorList>
    </citation>
    <scope>NUCLEOTIDE SEQUENCE [LARGE SCALE GENOMIC DNA]</scope>
    <source>
        <strain evidence="4">NM-5</strain>
    </source>
</reference>
<dbReference type="Proteomes" id="UP000076023">
    <property type="component" value="Unassembled WGS sequence"/>
</dbReference>
<dbReference type="InterPro" id="IPR014729">
    <property type="entry name" value="Rossmann-like_a/b/a_fold"/>
</dbReference>
<dbReference type="PANTHER" id="PTHR46268:SF6">
    <property type="entry name" value="UNIVERSAL STRESS PROTEIN UP12"/>
    <property type="match status" value="1"/>
</dbReference>
<sequence>MKTLLVPVDFSESTKLLVEKAAAIAGELGGRIVLLHVTEPMASYVPVGASMDVLTPTPPATEVIDVSVLQERIDAFVSDLRARGLQADGKAISGLAVDDILDQAAVEKADYIVLGSHGHGALFHLFSGSVVTGVLKRAICPVIVVPVRRQS</sequence>